<dbReference type="AlphaFoldDB" id="A0A1E4SS99"/>
<dbReference type="GeneID" id="30983245"/>
<gene>
    <name evidence="3" type="ORF">CANTADRAFT_44459</name>
</gene>
<dbReference type="STRING" id="984487.A0A1E4SS99"/>
<dbReference type="EMBL" id="KV453909">
    <property type="protein sequence ID" value="ODV82399.1"/>
    <property type="molecule type" value="Genomic_DNA"/>
</dbReference>
<evidence type="ECO:0000313" key="4">
    <source>
        <dbReference type="Proteomes" id="UP000094285"/>
    </source>
</evidence>
<dbReference type="GO" id="GO:0052840">
    <property type="term" value="F:inositol diphosphate tetrakisphosphate diphosphatase activity"/>
    <property type="evidence" value="ECO:0007669"/>
    <property type="project" value="TreeGrafter"/>
</dbReference>
<dbReference type="InterPro" id="IPR020428">
    <property type="entry name" value="PFA-DSPs"/>
</dbReference>
<dbReference type="PANTHER" id="PTHR31126">
    <property type="entry name" value="TYROSINE-PROTEIN PHOSPHATASE"/>
    <property type="match status" value="1"/>
</dbReference>
<dbReference type="FunFam" id="3.90.190.10:FF:000152">
    <property type="entry name" value="Tyrosine phosphatase, putative"/>
    <property type="match status" value="1"/>
</dbReference>
<evidence type="ECO:0000256" key="2">
    <source>
        <dbReference type="SAM" id="MobiDB-lite"/>
    </source>
</evidence>
<dbReference type="PRINTS" id="PR01911">
    <property type="entry name" value="PFDSPHPHTASE"/>
</dbReference>
<keyword evidence="4" id="KW-1185">Reference proteome</keyword>
<dbReference type="GO" id="GO:0016791">
    <property type="term" value="F:phosphatase activity"/>
    <property type="evidence" value="ECO:0007669"/>
    <property type="project" value="InterPro"/>
</dbReference>
<dbReference type="Pfam" id="PF03162">
    <property type="entry name" value="Y_phosphatase2"/>
    <property type="match status" value="1"/>
</dbReference>
<feature type="compositionally biased region" description="Basic and acidic residues" evidence="2">
    <location>
        <begin position="56"/>
        <end position="71"/>
    </location>
</feature>
<dbReference type="Proteomes" id="UP000094285">
    <property type="component" value="Unassembled WGS sequence"/>
</dbReference>
<dbReference type="PANTHER" id="PTHR31126:SF74">
    <property type="entry name" value="TYROSINE-PROTEIN PHOSPHATASE-LIKE PROTEIN OCA2"/>
    <property type="match status" value="1"/>
</dbReference>
<dbReference type="InterPro" id="IPR029021">
    <property type="entry name" value="Prot-tyrosine_phosphatase-like"/>
</dbReference>
<accession>A0A1E4SS99</accession>
<evidence type="ECO:0000256" key="1">
    <source>
        <dbReference type="ARBA" id="ARBA00022801"/>
    </source>
</evidence>
<name>A0A1E4SS99_9ASCO</name>
<dbReference type="RefSeq" id="XP_020067521.1">
    <property type="nucleotide sequence ID" value="XM_020209109.1"/>
</dbReference>
<dbReference type="GO" id="GO:0005737">
    <property type="term" value="C:cytoplasm"/>
    <property type="evidence" value="ECO:0007669"/>
    <property type="project" value="TreeGrafter"/>
</dbReference>
<sequence>MRIYNPKPQYVPPLNFSLVEDGIYRSGFPMPINYTYLKQLGLKTIIYVGDLGHDRKKEKKEKDKKDKDKKEKKEKKDKKDKQSTEEIMQKYREWIDTSTNITFHNLLMESSQEPFNSPEILKQAQESLSKALQLVLDKRNFPILIHSNKGKHRIGLLVGLMRKLLQGWCLSGIFEEYEKFAMGKSEFDLELIECWQPELWVEDEWKPDFVRV</sequence>
<dbReference type="InterPro" id="IPR004861">
    <property type="entry name" value="Siw14-like"/>
</dbReference>
<proteinExistence type="predicted"/>
<dbReference type="OrthoDB" id="6375174at2759"/>
<feature type="region of interest" description="Disordered" evidence="2">
    <location>
        <begin position="56"/>
        <end position="84"/>
    </location>
</feature>
<organism evidence="3 4">
    <name type="scientific">Suhomyces tanzawaensis NRRL Y-17324</name>
    <dbReference type="NCBI Taxonomy" id="984487"/>
    <lineage>
        <taxon>Eukaryota</taxon>
        <taxon>Fungi</taxon>
        <taxon>Dikarya</taxon>
        <taxon>Ascomycota</taxon>
        <taxon>Saccharomycotina</taxon>
        <taxon>Pichiomycetes</taxon>
        <taxon>Debaryomycetaceae</taxon>
        <taxon>Suhomyces</taxon>
    </lineage>
</organism>
<protein>
    <submittedName>
        <fullName evidence="3">Protein-tyrosine phosphatase</fullName>
    </submittedName>
</protein>
<dbReference type="SUPFAM" id="SSF52799">
    <property type="entry name" value="(Phosphotyrosine protein) phosphatases II"/>
    <property type="match status" value="1"/>
</dbReference>
<dbReference type="Gene3D" id="3.90.190.10">
    <property type="entry name" value="Protein tyrosine phosphatase superfamily"/>
    <property type="match status" value="1"/>
</dbReference>
<evidence type="ECO:0000313" key="3">
    <source>
        <dbReference type="EMBL" id="ODV82399.1"/>
    </source>
</evidence>
<reference evidence="4" key="1">
    <citation type="submission" date="2016-05" db="EMBL/GenBank/DDBJ databases">
        <title>Comparative genomics of biotechnologically important yeasts.</title>
        <authorList>
            <consortium name="DOE Joint Genome Institute"/>
            <person name="Riley R."/>
            <person name="Haridas S."/>
            <person name="Wolfe K.H."/>
            <person name="Lopes M.R."/>
            <person name="Hittinger C.T."/>
            <person name="Goker M."/>
            <person name="Salamov A."/>
            <person name="Wisecaver J."/>
            <person name="Long T.M."/>
            <person name="Aerts A.L."/>
            <person name="Barry K."/>
            <person name="Choi C."/>
            <person name="Clum A."/>
            <person name="Coughlan A.Y."/>
            <person name="Deshpande S."/>
            <person name="Douglass A.P."/>
            <person name="Hanson S.J."/>
            <person name="Klenk H.-P."/>
            <person name="Labutti K."/>
            <person name="Lapidus A."/>
            <person name="Lindquist E."/>
            <person name="Lipzen A."/>
            <person name="Meier-Kolthoff J.P."/>
            <person name="Ohm R.A."/>
            <person name="Otillar R.P."/>
            <person name="Pangilinan J."/>
            <person name="Peng Y."/>
            <person name="Rokas A."/>
            <person name="Rosa C.A."/>
            <person name="Scheuner C."/>
            <person name="Sibirny A.A."/>
            <person name="Slot J.C."/>
            <person name="Stielow J.B."/>
            <person name="Sun H."/>
            <person name="Kurtzman C.P."/>
            <person name="Blackwell M."/>
            <person name="Grigoriev I.V."/>
            <person name="Jeffries T.W."/>
        </authorList>
    </citation>
    <scope>NUCLEOTIDE SEQUENCE [LARGE SCALE GENOMIC DNA]</scope>
    <source>
        <strain evidence="4">NRRL Y-17324</strain>
    </source>
</reference>
<keyword evidence="1" id="KW-0378">Hydrolase</keyword>